<dbReference type="GO" id="GO:0003677">
    <property type="term" value="F:DNA binding"/>
    <property type="evidence" value="ECO:0007669"/>
    <property type="project" value="UniProtKB-KW"/>
</dbReference>
<dbReference type="Proteomes" id="UP000198426">
    <property type="component" value="Unassembled WGS sequence"/>
</dbReference>
<evidence type="ECO:0000313" key="6">
    <source>
        <dbReference type="EMBL" id="SNT38181.1"/>
    </source>
</evidence>
<dbReference type="InterPro" id="IPR050808">
    <property type="entry name" value="Phage_Integrase"/>
</dbReference>
<evidence type="ECO:0000259" key="5">
    <source>
        <dbReference type="PROSITE" id="PS51898"/>
    </source>
</evidence>
<dbReference type="PANTHER" id="PTHR30629">
    <property type="entry name" value="PROPHAGE INTEGRASE"/>
    <property type="match status" value="1"/>
</dbReference>
<dbReference type="PANTHER" id="PTHR30629:SF2">
    <property type="entry name" value="PROPHAGE INTEGRASE INTS-RELATED"/>
    <property type="match status" value="1"/>
</dbReference>
<dbReference type="Gene3D" id="1.10.443.10">
    <property type="entry name" value="Intergrase catalytic core"/>
    <property type="match status" value="1"/>
</dbReference>
<evidence type="ECO:0000256" key="3">
    <source>
        <dbReference type="ARBA" id="ARBA00023125"/>
    </source>
</evidence>
<gene>
    <name evidence="6" type="ORF">SAMN05421757_11373</name>
</gene>
<dbReference type="AlphaFoldDB" id="A0A239M6F0"/>
<accession>A0A239M6F0</accession>
<dbReference type="InterPro" id="IPR002104">
    <property type="entry name" value="Integrase_catalytic"/>
</dbReference>
<dbReference type="RefSeq" id="WP_089235408.1">
    <property type="nucleotide sequence ID" value="NZ_FZOY01000013.1"/>
</dbReference>
<evidence type="ECO:0000256" key="4">
    <source>
        <dbReference type="ARBA" id="ARBA00023172"/>
    </source>
</evidence>
<dbReference type="Pfam" id="PF20172">
    <property type="entry name" value="DUF6538"/>
    <property type="match status" value="1"/>
</dbReference>
<evidence type="ECO:0000256" key="2">
    <source>
        <dbReference type="ARBA" id="ARBA00022908"/>
    </source>
</evidence>
<dbReference type="SUPFAM" id="SSF56349">
    <property type="entry name" value="DNA breaking-rejoining enzymes"/>
    <property type="match status" value="1"/>
</dbReference>
<evidence type="ECO:0000313" key="7">
    <source>
        <dbReference type="Proteomes" id="UP000198426"/>
    </source>
</evidence>
<dbReference type="InterPro" id="IPR046668">
    <property type="entry name" value="DUF6538"/>
</dbReference>
<proteinExistence type="inferred from homology"/>
<dbReference type="PROSITE" id="PS51898">
    <property type="entry name" value="TYR_RECOMBINASE"/>
    <property type="match status" value="1"/>
</dbReference>
<dbReference type="Pfam" id="PF00589">
    <property type="entry name" value="Phage_integrase"/>
    <property type="match status" value="1"/>
</dbReference>
<dbReference type="InterPro" id="IPR010998">
    <property type="entry name" value="Integrase_recombinase_N"/>
</dbReference>
<comment type="similarity">
    <text evidence="1">Belongs to the 'phage' integrase family.</text>
</comment>
<keyword evidence="4" id="KW-0233">DNA recombination</keyword>
<dbReference type="InterPro" id="IPR011010">
    <property type="entry name" value="DNA_brk_join_enz"/>
</dbReference>
<keyword evidence="7" id="KW-1185">Reference proteome</keyword>
<name>A0A239M6F0_9RHOB</name>
<dbReference type="InterPro" id="IPR013762">
    <property type="entry name" value="Integrase-like_cat_sf"/>
</dbReference>
<evidence type="ECO:0000256" key="1">
    <source>
        <dbReference type="ARBA" id="ARBA00008857"/>
    </source>
</evidence>
<dbReference type="EMBL" id="FZOY01000013">
    <property type="protein sequence ID" value="SNT38181.1"/>
    <property type="molecule type" value="Genomic_DNA"/>
</dbReference>
<sequence length="393" mass="43727">MSETKSPTFTFVKEGVYYFSRRVPSDLKPQYTSPRIAFSLRTRSARVAEARARNAAGKLDDYWFHLRAQVAEIPGKHMLRRMQDGTSAITALPDSPAASEFVLLSEAVATYLRLKGQGRPVTFHRAAERACGYLIDVCGDKHLDAYTRADANRFRDDLVERGLAGSSITRVLGTVRAITNFAASELGLQFNNPFSGVYFDRSSGVSDRKTIPTETLRAVQEQCRQADDELRWLVALVSDTGMRLAEAAGLAKSDFVFDDEGNLHVSVQPHPWRRLKTKGSRRLVPLEGTARWAADRLLEQSGGSPFAFPRYNKGDTTNANSASAALNKWLKEQTQSDYTMHGFRHAMRDRLRAVECPADVVDQIGGWQSEGVGQSYGTGYPLSVLRRWLKAVA</sequence>
<dbReference type="GO" id="GO:0006310">
    <property type="term" value="P:DNA recombination"/>
    <property type="evidence" value="ECO:0007669"/>
    <property type="project" value="UniProtKB-KW"/>
</dbReference>
<keyword evidence="3" id="KW-0238">DNA-binding</keyword>
<dbReference type="OrthoDB" id="7222937at2"/>
<dbReference type="GO" id="GO:0015074">
    <property type="term" value="P:DNA integration"/>
    <property type="evidence" value="ECO:0007669"/>
    <property type="project" value="UniProtKB-KW"/>
</dbReference>
<feature type="domain" description="Tyr recombinase" evidence="5">
    <location>
        <begin position="206"/>
        <end position="393"/>
    </location>
</feature>
<keyword evidence="2" id="KW-0229">DNA integration</keyword>
<reference evidence="6 7" key="1">
    <citation type="submission" date="2017-06" db="EMBL/GenBank/DDBJ databases">
        <authorList>
            <person name="Kim H.J."/>
            <person name="Triplett B.A."/>
        </authorList>
    </citation>
    <scope>NUCLEOTIDE SEQUENCE [LARGE SCALE GENOMIC DNA]</scope>
    <source>
        <strain evidence="6 7">DSM 29339</strain>
    </source>
</reference>
<organism evidence="6 7">
    <name type="scientific">Tropicimonas sediminicola</name>
    <dbReference type="NCBI Taxonomy" id="1031541"/>
    <lineage>
        <taxon>Bacteria</taxon>
        <taxon>Pseudomonadati</taxon>
        <taxon>Pseudomonadota</taxon>
        <taxon>Alphaproteobacteria</taxon>
        <taxon>Rhodobacterales</taxon>
        <taxon>Roseobacteraceae</taxon>
        <taxon>Tropicimonas</taxon>
    </lineage>
</organism>
<protein>
    <submittedName>
        <fullName evidence="6">Site-specific recombinase XerD</fullName>
    </submittedName>
</protein>
<dbReference type="Gene3D" id="1.10.150.130">
    <property type="match status" value="1"/>
</dbReference>